<dbReference type="SMART" id="SM00184">
    <property type="entry name" value="RING"/>
    <property type="match status" value="1"/>
</dbReference>
<dbReference type="InterPro" id="IPR017921">
    <property type="entry name" value="Znf_CTCHY"/>
</dbReference>
<dbReference type="SUPFAM" id="SSF161245">
    <property type="entry name" value="Zinc hairpin stack"/>
    <property type="match status" value="1"/>
</dbReference>
<keyword evidence="10" id="KW-1185">Reference proteome</keyword>
<protein>
    <submittedName>
        <fullName evidence="9">Uncharacterized protein</fullName>
    </submittedName>
</protein>
<dbReference type="GO" id="GO:0006511">
    <property type="term" value="P:ubiquitin-dependent protein catabolic process"/>
    <property type="evidence" value="ECO:0007669"/>
    <property type="project" value="TreeGrafter"/>
</dbReference>
<gene>
    <name evidence="9" type="ORF">QBC41DRAFT_361038</name>
</gene>
<dbReference type="AlphaFoldDB" id="A0AA39ZNV4"/>
<dbReference type="EMBL" id="JAULSY010000001">
    <property type="protein sequence ID" value="KAK0674654.1"/>
    <property type="molecule type" value="Genomic_DNA"/>
</dbReference>
<dbReference type="PROSITE" id="PS51266">
    <property type="entry name" value="ZF_CHY"/>
    <property type="match status" value="1"/>
</dbReference>
<dbReference type="PROSITE" id="PS50089">
    <property type="entry name" value="ZF_RING_2"/>
    <property type="match status" value="1"/>
</dbReference>
<feature type="domain" description="RING-type" evidence="6">
    <location>
        <begin position="422"/>
        <end position="464"/>
    </location>
</feature>
<evidence type="ECO:0000256" key="2">
    <source>
        <dbReference type="ARBA" id="ARBA00022771"/>
    </source>
</evidence>
<dbReference type="InterPro" id="IPR037275">
    <property type="entry name" value="Znf_CTCHY_sf"/>
</dbReference>
<dbReference type="InterPro" id="IPR013083">
    <property type="entry name" value="Znf_RING/FYVE/PHD"/>
</dbReference>
<dbReference type="GO" id="GO:0008270">
    <property type="term" value="F:zinc ion binding"/>
    <property type="evidence" value="ECO:0007669"/>
    <property type="project" value="UniProtKB-KW"/>
</dbReference>
<feature type="compositionally biased region" description="Low complexity" evidence="5">
    <location>
        <begin position="610"/>
        <end position="620"/>
    </location>
</feature>
<evidence type="ECO:0000313" key="9">
    <source>
        <dbReference type="EMBL" id="KAK0674654.1"/>
    </source>
</evidence>
<dbReference type="Pfam" id="PF13639">
    <property type="entry name" value="zf-RING_2"/>
    <property type="match status" value="1"/>
</dbReference>
<organism evidence="9 10">
    <name type="scientific">Cercophora samala</name>
    <dbReference type="NCBI Taxonomy" id="330535"/>
    <lineage>
        <taxon>Eukaryota</taxon>
        <taxon>Fungi</taxon>
        <taxon>Dikarya</taxon>
        <taxon>Ascomycota</taxon>
        <taxon>Pezizomycotina</taxon>
        <taxon>Sordariomycetes</taxon>
        <taxon>Sordariomycetidae</taxon>
        <taxon>Sordariales</taxon>
        <taxon>Lasiosphaeriaceae</taxon>
        <taxon>Cercophora</taxon>
    </lineage>
</organism>
<evidence type="ECO:0000256" key="5">
    <source>
        <dbReference type="SAM" id="MobiDB-lite"/>
    </source>
</evidence>
<evidence type="ECO:0000259" key="6">
    <source>
        <dbReference type="PROSITE" id="PS50089"/>
    </source>
</evidence>
<proteinExistence type="predicted"/>
<dbReference type="Gene3D" id="3.30.40.10">
    <property type="entry name" value="Zinc/RING finger domain, C3HC4 (zinc finger)"/>
    <property type="match status" value="1"/>
</dbReference>
<dbReference type="GO" id="GO:0005634">
    <property type="term" value="C:nucleus"/>
    <property type="evidence" value="ECO:0007669"/>
    <property type="project" value="TreeGrafter"/>
</dbReference>
<accession>A0AA39ZNV4</accession>
<keyword evidence="1" id="KW-0479">Metal-binding</keyword>
<feature type="compositionally biased region" description="Acidic residues" evidence="5">
    <location>
        <begin position="762"/>
        <end position="794"/>
    </location>
</feature>
<comment type="caution">
    <text evidence="9">The sequence shown here is derived from an EMBL/GenBank/DDBJ whole genome shotgun (WGS) entry which is preliminary data.</text>
</comment>
<dbReference type="InterPro" id="IPR037274">
    <property type="entry name" value="Znf_CHY_sf"/>
</dbReference>
<dbReference type="InterPro" id="IPR001841">
    <property type="entry name" value="Znf_RING"/>
</dbReference>
<feature type="region of interest" description="Disordered" evidence="5">
    <location>
        <begin position="746"/>
        <end position="801"/>
    </location>
</feature>
<sequence length="801" mass="87844">MTSLVSEFIITPVLRQARRFSSSFATEDPPASRHSRQRSVEESISVPENVIMEDDQDVVMVERNAGEASSSPLPAMIAPTPAPEVTPPPPTSIPTAVATTNAVSSSPSQAAEMLRNTPEVTVAARTLSARQPSSPAPSAPPRTAAGAEDGPRQATTMRRDPLPEDDGMGELRRKIRGVQEMDIAQNLKAQLIHQLLTEKYTLAQQKNGLLKSTIRPESPMGRVVLPDQNISPESFGALQALKAWNPLSTESAPLELPLTAEDLRPTYAPAVMIDQDGEVESPASDDPKAKQHLGCDHYRRNVKLQCATCERWYTCRMCHDAVEDHVLPRQQTKHMLCMLCGCAQKASDTCVRCGESAANYYCGICKLWNDDPNKSIYHCSDCGLCRVGQGLGKDFYHCKKCMACISMTGEHKCIERSIDCDCPICGDYLFNSMKTVVFMQCGHSIHKRCFEMHMETSYRCPICSKSCVNMETQFRNFDLAILAQPMPPEYIDARAIISCNDCSAKSQTTYHWLGLKCSLCNSYNTIQRQLLNMPNGMNHELPAQQMERRLEQLQEEASQLQEQLQLAVPGALDQARGGVDRVDHVGLPGNDSVPPGGSLAPTSGQEHSYLGLSLPSRSSTPLPAYEVIERARREQEARAQRLGGLPDSLGNGIDASSPPPHPPPAAAASSTTPLNEHDHLVAGLLPAPSLQTQHQHRQLTPDELTDFVQVRDDEAGDDDDDDEDEDTFLDLFWGRDRELDRIANAGTAVTSLGSPGGVGGNGEEEEDSSSCDDLSSEEEEEEEEDDDDEDDENEIVLLGHR</sequence>
<dbReference type="Gene3D" id="2.20.28.10">
    <property type="match status" value="1"/>
</dbReference>
<dbReference type="PROSITE" id="PS51270">
    <property type="entry name" value="ZF_CTCHY"/>
    <property type="match status" value="1"/>
</dbReference>
<dbReference type="PANTHER" id="PTHR21319:SF0">
    <property type="entry name" value="AND RING FINGER DOMAIN PROTEIN, PUTATIVE (AFU_ORTHOLOGUE AFUA_1G08900)-RELATED"/>
    <property type="match status" value="1"/>
</dbReference>
<keyword evidence="3" id="KW-0862">Zinc</keyword>
<dbReference type="CDD" id="cd16464">
    <property type="entry name" value="RING-H2_Pirh2-like"/>
    <property type="match status" value="1"/>
</dbReference>
<evidence type="ECO:0000313" key="10">
    <source>
        <dbReference type="Proteomes" id="UP001174997"/>
    </source>
</evidence>
<dbReference type="GO" id="GO:0061630">
    <property type="term" value="F:ubiquitin protein ligase activity"/>
    <property type="evidence" value="ECO:0007669"/>
    <property type="project" value="TreeGrafter"/>
</dbReference>
<dbReference type="GO" id="GO:0016567">
    <property type="term" value="P:protein ubiquitination"/>
    <property type="evidence" value="ECO:0007669"/>
    <property type="project" value="TreeGrafter"/>
</dbReference>
<name>A0AA39ZNV4_9PEZI</name>
<dbReference type="PANTHER" id="PTHR21319">
    <property type="entry name" value="RING FINGER AND CHY ZINC FINGER DOMAIN-CONTAINING PROTEIN 1"/>
    <property type="match status" value="1"/>
</dbReference>
<dbReference type="SUPFAM" id="SSF57850">
    <property type="entry name" value="RING/U-box"/>
    <property type="match status" value="1"/>
</dbReference>
<feature type="region of interest" description="Disordered" evidence="5">
    <location>
        <begin position="127"/>
        <end position="168"/>
    </location>
</feature>
<dbReference type="SUPFAM" id="SSF161219">
    <property type="entry name" value="CHY zinc finger-like"/>
    <property type="match status" value="1"/>
</dbReference>
<feature type="domain" description="CTCHY-type" evidence="8">
    <location>
        <begin position="357"/>
        <end position="421"/>
    </location>
</feature>
<reference evidence="9" key="1">
    <citation type="submission" date="2023-06" db="EMBL/GenBank/DDBJ databases">
        <title>Genome-scale phylogeny and comparative genomics of the fungal order Sordariales.</title>
        <authorList>
            <consortium name="Lawrence Berkeley National Laboratory"/>
            <person name="Hensen N."/>
            <person name="Bonometti L."/>
            <person name="Westerberg I."/>
            <person name="Brannstrom I.O."/>
            <person name="Guillou S."/>
            <person name="Cros-Aarteil S."/>
            <person name="Calhoun S."/>
            <person name="Haridas S."/>
            <person name="Kuo A."/>
            <person name="Mondo S."/>
            <person name="Pangilinan J."/>
            <person name="Riley R."/>
            <person name="Labutti K."/>
            <person name="Andreopoulos B."/>
            <person name="Lipzen A."/>
            <person name="Chen C."/>
            <person name="Yanf M."/>
            <person name="Daum C."/>
            <person name="Ng V."/>
            <person name="Clum A."/>
            <person name="Steindorff A."/>
            <person name="Ohm R."/>
            <person name="Martin F."/>
            <person name="Silar P."/>
            <person name="Natvig D."/>
            <person name="Lalanne C."/>
            <person name="Gautier V."/>
            <person name="Ament-Velasquez S.L."/>
            <person name="Kruys A."/>
            <person name="Hutchinson M.I."/>
            <person name="Powell A.J."/>
            <person name="Barry K."/>
            <person name="Miller A.N."/>
            <person name="Grigoriev I.V."/>
            <person name="Debuchy R."/>
            <person name="Gladieux P."/>
            <person name="Thoren M.H."/>
            <person name="Johannesson H."/>
        </authorList>
    </citation>
    <scope>NUCLEOTIDE SEQUENCE</scope>
    <source>
        <strain evidence="9">CBS 307.81</strain>
    </source>
</reference>
<dbReference type="InterPro" id="IPR008913">
    <property type="entry name" value="Znf_CHY"/>
</dbReference>
<feature type="region of interest" description="Disordered" evidence="5">
    <location>
        <begin position="580"/>
        <end position="620"/>
    </location>
</feature>
<evidence type="ECO:0000259" key="8">
    <source>
        <dbReference type="PROSITE" id="PS51270"/>
    </source>
</evidence>
<feature type="region of interest" description="Disordered" evidence="5">
    <location>
        <begin position="633"/>
        <end position="673"/>
    </location>
</feature>
<evidence type="ECO:0000259" key="7">
    <source>
        <dbReference type="PROSITE" id="PS51266"/>
    </source>
</evidence>
<feature type="region of interest" description="Disordered" evidence="5">
    <location>
        <begin position="21"/>
        <end position="42"/>
    </location>
</feature>
<dbReference type="Pfam" id="PF05495">
    <property type="entry name" value="zf-CHY"/>
    <property type="match status" value="1"/>
</dbReference>
<evidence type="ECO:0000256" key="1">
    <source>
        <dbReference type="ARBA" id="ARBA00022723"/>
    </source>
</evidence>
<dbReference type="Pfam" id="PF14599">
    <property type="entry name" value="zinc_ribbon_6"/>
    <property type="match status" value="1"/>
</dbReference>
<dbReference type="Proteomes" id="UP001174997">
    <property type="component" value="Unassembled WGS sequence"/>
</dbReference>
<dbReference type="InterPro" id="IPR039512">
    <property type="entry name" value="RCHY1_zinc-ribbon"/>
</dbReference>
<keyword evidence="2 4" id="KW-0863">Zinc-finger</keyword>
<evidence type="ECO:0000256" key="3">
    <source>
        <dbReference type="ARBA" id="ARBA00022833"/>
    </source>
</evidence>
<evidence type="ECO:0000256" key="4">
    <source>
        <dbReference type="PROSITE-ProRule" id="PRU00601"/>
    </source>
</evidence>
<feature type="domain" description="CHY-type" evidence="7">
    <location>
        <begin position="288"/>
        <end position="355"/>
    </location>
</feature>